<dbReference type="Pfam" id="PF05485">
    <property type="entry name" value="THAP"/>
    <property type="match status" value="1"/>
</dbReference>
<name>A0A8C6V119_9GOBI</name>
<evidence type="ECO:0000256" key="4">
    <source>
        <dbReference type="ARBA" id="ARBA00023125"/>
    </source>
</evidence>
<dbReference type="PANTHER" id="PTHR46600">
    <property type="entry name" value="THAP DOMAIN-CONTAINING"/>
    <property type="match status" value="1"/>
</dbReference>
<dbReference type="GO" id="GO:0008270">
    <property type="term" value="F:zinc ion binding"/>
    <property type="evidence" value="ECO:0007669"/>
    <property type="project" value="UniProtKB-KW"/>
</dbReference>
<evidence type="ECO:0000256" key="6">
    <source>
        <dbReference type="RuleBase" id="RU369073"/>
    </source>
</evidence>
<feature type="domain" description="THAP-type" evidence="7">
    <location>
        <begin position="1"/>
        <end position="81"/>
    </location>
</feature>
<keyword evidence="6" id="KW-0131">Cell cycle</keyword>
<evidence type="ECO:0000313" key="9">
    <source>
        <dbReference type="Proteomes" id="UP000694523"/>
    </source>
</evidence>
<accession>A0A8C6V119</accession>
<sequence length="99" mass="11541">MPNMCTVQGCDNKAKVYSVVMFHRFPNNRKRRKVWLAALNMDPTTPVEVLKKWRVCSEHFTEEDYTSSGLRLKDKAIPTVWRSRMQQIRSSPNAVRGNT</sequence>
<comment type="similarity">
    <text evidence="6">Belongs to the THAP1 family.</text>
</comment>
<dbReference type="Gene3D" id="6.20.210.20">
    <property type="entry name" value="THAP domain"/>
    <property type="match status" value="1"/>
</dbReference>
<keyword evidence="6" id="KW-0539">Nucleus</keyword>
<dbReference type="InterPro" id="IPR026516">
    <property type="entry name" value="THAP1/10"/>
</dbReference>
<dbReference type="Proteomes" id="UP000694523">
    <property type="component" value="Unplaced"/>
</dbReference>
<keyword evidence="6" id="KW-0175">Coiled coil</keyword>
<dbReference type="PROSITE" id="PS50950">
    <property type="entry name" value="ZF_THAP"/>
    <property type="match status" value="1"/>
</dbReference>
<reference evidence="8" key="2">
    <citation type="submission" date="2025-09" db="UniProtKB">
        <authorList>
            <consortium name="Ensembl"/>
        </authorList>
    </citation>
    <scope>IDENTIFICATION</scope>
</reference>
<evidence type="ECO:0000313" key="8">
    <source>
        <dbReference type="Ensembl" id="ENSNMLP00000042174.1"/>
    </source>
</evidence>
<dbReference type="GO" id="GO:0003700">
    <property type="term" value="F:DNA-binding transcription factor activity"/>
    <property type="evidence" value="ECO:0007669"/>
    <property type="project" value="UniProtKB-UniRule"/>
</dbReference>
<keyword evidence="2 5" id="KW-0863">Zinc-finger</keyword>
<keyword evidence="3" id="KW-0862">Zinc</keyword>
<evidence type="ECO:0000256" key="2">
    <source>
        <dbReference type="ARBA" id="ARBA00022771"/>
    </source>
</evidence>
<keyword evidence="4 5" id="KW-0238">DNA-binding</keyword>
<dbReference type="SMART" id="SM00692">
    <property type="entry name" value="DM3"/>
    <property type="match status" value="1"/>
</dbReference>
<proteinExistence type="inferred from homology"/>
<keyword evidence="9" id="KW-1185">Reference proteome</keyword>
<dbReference type="GO" id="GO:0043565">
    <property type="term" value="F:sequence-specific DNA binding"/>
    <property type="evidence" value="ECO:0007669"/>
    <property type="project" value="UniProtKB-UniRule"/>
</dbReference>
<evidence type="ECO:0000259" key="7">
    <source>
        <dbReference type="PROSITE" id="PS50950"/>
    </source>
</evidence>
<keyword evidence="1" id="KW-0479">Metal-binding</keyword>
<evidence type="ECO:0000256" key="5">
    <source>
        <dbReference type="PROSITE-ProRule" id="PRU00309"/>
    </source>
</evidence>
<dbReference type="SMART" id="SM00980">
    <property type="entry name" value="THAP"/>
    <property type="match status" value="1"/>
</dbReference>
<organism evidence="8 9">
    <name type="scientific">Neogobius melanostomus</name>
    <name type="common">round goby</name>
    <dbReference type="NCBI Taxonomy" id="47308"/>
    <lineage>
        <taxon>Eukaryota</taxon>
        <taxon>Metazoa</taxon>
        <taxon>Chordata</taxon>
        <taxon>Craniata</taxon>
        <taxon>Vertebrata</taxon>
        <taxon>Euteleostomi</taxon>
        <taxon>Actinopterygii</taxon>
        <taxon>Neopterygii</taxon>
        <taxon>Teleostei</taxon>
        <taxon>Neoteleostei</taxon>
        <taxon>Acanthomorphata</taxon>
        <taxon>Gobiaria</taxon>
        <taxon>Gobiiformes</taxon>
        <taxon>Gobioidei</taxon>
        <taxon>Gobiidae</taxon>
        <taxon>Benthophilinae</taxon>
        <taxon>Neogobiini</taxon>
        <taxon>Neogobius</taxon>
    </lineage>
</organism>
<comment type="function">
    <text evidence="6">DNA-binding transcription regulator that regulates endothelial cell proliferation and G1/S cell-cycle progression. Specifically binds the 5'-[AT]NTNN[GT]GGCA[AGT]-3' core DNA sequence and acts by modulating expression of pRB-E2F cell-cycle target genes.</text>
</comment>
<dbReference type="PANTHER" id="PTHR46600:SF11">
    <property type="entry name" value="THAP DOMAIN-CONTAINING PROTEIN 10"/>
    <property type="match status" value="1"/>
</dbReference>
<dbReference type="InterPro" id="IPR006612">
    <property type="entry name" value="THAP_Znf"/>
</dbReference>
<protein>
    <recommendedName>
        <fullName evidence="6">THAP domain-containing protein 1</fullName>
    </recommendedName>
</protein>
<comment type="subcellular location">
    <subcellularLocation>
        <location evidence="6">Nucleus</location>
        <location evidence="6">Nucleoplasm</location>
    </subcellularLocation>
</comment>
<dbReference type="GO" id="GO:0005654">
    <property type="term" value="C:nucleoplasm"/>
    <property type="evidence" value="ECO:0007669"/>
    <property type="project" value="UniProtKB-SubCell"/>
</dbReference>
<keyword evidence="6" id="KW-0805">Transcription regulation</keyword>
<reference evidence="8" key="1">
    <citation type="submission" date="2025-08" db="UniProtKB">
        <authorList>
            <consortium name="Ensembl"/>
        </authorList>
    </citation>
    <scope>IDENTIFICATION</scope>
</reference>
<dbReference type="InterPro" id="IPR038441">
    <property type="entry name" value="THAP_Znf_sf"/>
</dbReference>
<keyword evidence="6" id="KW-0804">Transcription</keyword>
<dbReference type="Ensembl" id="ENSNMLT00000046844.1">
    <property type="protein sequence ID" value="ENSNMLP00000042174.1"/>
    <property type="gene ID" value="ENSNMLG00000025704.1"/>
</dbReference>
<dbReference type="AlphaFoldDB" id="A0A8C6V119"/>
<evidence type="ECO:0000256" key="1">
    <source>
        <dbReference type="ARBA" id="ARBA00022723"/>
    </source>
</evidence>
<evidence type="ECO:0000256" key="3">
    <source>
        <dbReference type="ARBA" id="ARBA00022833"/>
    </source>
</evidence>
<dbReference type="GO" id="GO:0001935">
    <property type="term" value="P:endothelial cell proliferation"/>
    <property type="evidence" value="ECO:0007669"/>
    <property type="project" value="UniProtKB-UniRule"/>
</dbReference>
<dbReference type="SUPFAM" id="SSF57716">
    <property type="entry name" value="Glucocorticoid receptor-like (DNA-binding domain)"/>
    <property type="match status" value="1"/>
</dbReference>